<dbReference type="Proteomes" id="UP001218034">
    <property type="component" value="Chromosome"/>
</dbReference>
<name>A0ABY8CIS5_9ARCH</name>
<evidence type="ECO:0000313" key="2">
    <source>
        <dbReference type="Proteomes" id="UP001218034"/>
    </source>
</evidence>
<dbReference type="EMBL" id="CP104395">
    <property type="protein sequence ID" value="WEL19581.1"/>
    <property type="molecule type" value="Genomic_DNA"/>
</dbReference>
<organism evidence="1 2">
    <name type="scientific">Candidatus Nanohalococcus occultus</name>
    <dbReference type="NCBI Taxonomy" id="2978047"/>
    <lineage>
        <taxon>Archaea</taxon>
        <taxon>Candidatus Nanohalarchaeota</taxon>
        <taxon>Candidatus Nanohalarchaeota incertae sedis</taxon>
        <taxon>Candidatus Nanohalococcus</taxon>
    </lineage>
</organism>
<keyword evidence="2" id="KW-1185">Reference proteome</keyword>
<reference evidence="1 2" key="1">
    <citation type="submission" date="2022-09" db="EMBL/GenBank/DDBJ databases">
        <title>Xylan utilization by haloarchaea-nanohaloarchaea associations.</title>
        <authorList>
            <person name="Yakimov M."/>
        </authorList>
    </citation>
    <scope>NUCLEOTIDE SEQUENCE [LARGE SCALE GENOMIC DNA]</scope>
    <source>
        <strain evidence="1 2">SVXNc</strain>
    </source>
</reference>
<gene>
    <name evidence="1" type="ORF">SVXNc_0563</name>
</gene>
<sequence length="152" mass="17257">MSDSAGPSGDEAVDEIVSVRMSDDQDIKALEIIEGVAETSEDNSTYTKSHIFRYAIDRMLAGRENYEPDLTRDRKLESLLQEKAKETGYALEFAEERSEAEKQMDLYDAAVSAHRRSEKQGKSRIAANARDHILENFENTMYAGVLREEMEQ</sequence>
<proteinExistence type="predicted"/>
<dbReference type="RefSeq" id="WP_347721422.1">
    <property type="nucleotide sequence ID" value="NZ_CP104395.1"/>
</dbReference>
<protein>
    <submittedName>
        <fullName evidence="1">Uncharacterized protein</fullName>
    </submittedName>
</protein>
<evidence type="ECO:0000313" key="1">
    <source>
        <dbReference type="EMBL" id="WEL19581.1"/>
    </source>
</evidence>
<accession>A0ABY8CIS5</accession>
<dbReference type="GeneID" id="90590001"/>